<keyword evidence="2" id="KW-1185">Reference proteome</keyword>
<reference evidence="1" key="1">
    <citation type="submission" date="2021-06" db="EMBL/GenBank/DDBJ databases">
        <authorList>
            <person name="Kallberg Y."/>
            <person name="Tangrot J."/>
            <person name="Rosling A."/>
        </authorList>
    </citation>
    <scope>NUCLEOTIDE SEQUENCE</scope>
    <source>
        <strain evidence="1">FL966</strain>
    </source>
</reference>
<accession>A0A9N9PI59</accession>
<evidence type="ECO:0000313" key="2">
    <source>
        <dbReference type="Proteomes" id="UP000789759"/>
    </source>
</evidence>
<dbReference type="AlphaFoldDB" id="A0A9N9PI59"/>
<feature type="non-terminal residue" evidence="1">
    <location>
        <position position="118"/>
    </location>
</feature>
<comment type="caution">
    <text evidence="1">The sequence shown here is derived from an EMBL/GenBank/DDBJ whole genome shotgun (WGS) entry which is preliminary data.</text>
</comment>
<name>A0A9N9PI59_9GLOM</name>
<feature type="non-terminal residue" evidence="1">
    <location>
        <position position="1"/>
    </location>
</feature>
<protein>
    <submittedName>
        <fullName evidence="1">10189_t:CDS:1</fullName>
    </submittedName>
</protein>
<gene>
    <name evidence="1" type="ORF">CPELLU_LOCUS19476</name>
</gene>
<proteinExistence type="predicted"/>
<dbReference type="EMBL" id="CAJVQA010047284">
    <property type="protein sequence ID" value="CAG8818876.1"/>
    <property type="molecule type" value="Genomic_DNA"/>
</dbReference>
<dbReference type="Proteomes" id="UP000789759">
    <property type="component" value="Unassembled WGS sequence"/>
</dbReference>
<organism evidence="1 2">
    <name type="scientific">Cetraspora pellucida</name>
    <dbReference type="NCBI Taxonomy" id="1433469"/>
    <lineage>
        <taxon>Eukaryota</taxon>
        <taxon>Fungi</taxon>
        <taxon>Fungi incertae sedis</taxon>
        <taxon>Mucoromycota</taxon>
        <taxon>Glomeromycotina</taxon>
        <taxon>Glomeromycetes</taxon>
        <taxon>Diversisporales</taxon>
        <taxon>Gigasporaceae</taxon>
        <taxon>Cetraspora</taxon>
    </lineage>
</organism>
<evidence type="ECO:0000313" key="1">
    <source>
        <dbReference type="EMBL" id="CAG8818876.1"/>
    </source>
</evidence>
<sequence length="118" mass="13391">YSYFINSLLNLKHANISTSLIEFTELMFTESIEPTEPIFTESTKLTFTESAELTFTKSTKSTKLIKSIESTESNSMLVKFTELITSFISVEYTKSIAFIDFTDFIFASIESIKYAKAS</sequence>